<keyword evidence="3" id="KW-1185">Reference proteome</keyword>
<accession>A0ABY7MAD6</accession>
<evidence type="ECO:0000256" key="1">
    <source>
        <dbReference type="SAM" id="SignalP"/>
    </source>
</evidence>
<organism evidence="2 3">
    <name type="scientific">Tepidiforma flava</name>
    <dbReference type="NCBI Taxonomy" id="3004094"/>
    <lineage>
        <taxon>Bacteria</taxon>
        <taxon>Bacillati</taxon>
        <taxon>Chloroflexota</taxon>
        <taxon>Tepidiformia</taxon>
        <taxon>Tepidiformales</taxon>
        <taxon>Tepidiformaceae</taxon>
        <taxon>Tepidiforma</taxon>
    </lineage>
</organism>
<sequence length="243" mass="23872">MVRKLPWVVLALLFLSTARCYTADLAAGVGAVPFVGPMLVPPPATPAYIAAMGTPAPAEPVEPDFAAWFPAEGGWQAVKPADWQAMLIAAAAAGTPEGWKALCAKAAAAAGADRAAAPLPGALACSADPSVTAAQRIALQLFDLRAAVGAWLAGAPNGSIGAIQARQAALRLLCATAAPGKLDAAAADACAKGLDAGYLAGKGAETMAAVEAAYAAYAAALAQADPQTAAEPAVFAAGDAAAP</sequence>
<feature type="signal peptide" evidence="1">
    <location>
        <begin position="1"/>
        <end position="22"/>
    </location>
</feature>
<keyword evidence="1" id="KW-0732">Signal</keyword>
<dbReference type="EMBL" id="CP115149">
    <property type="protein sequence ID" value="WBL37247.1"/>
    <property type="molecule type" value="Genomic_DNA"/>
</dbReference>
<name>A0ABY7MAD6_9CHLR</name>
<feature type="chain" id="PRO_5046605032" evidence="1">
    <location>
        <begin position="23"/>
        <end position="243"/>
    </location>
</feature>
<dbReference type="RefSeq" id="WP_270057760.1">
    <property type="nucleotide sequence ID" value="NZ_CP115149.1"/>
</dbReference>
<proteinExistence type="predicted"/>
<reference evidence="2 3" key="1">
    <citation type="journal article" date="2023" name="ISME J.">
        <title>Thermophilic Dehalococcoidia with unusual traits shed light on an unexpected past.</title>
        <authorList>
            <person name="Palmer M."/>
            <person name="Covington J.K."/>
            <person name="Zhou E.M."/>
            <person name="Thomas S.C."/>
            <person name="Habib N."/>
            <person name="Seymour C.O."/>
            <person name="Lai D."/>
            <person name="Johnston J."/>
            <person name="Hashimi A."/>
            <person name="Jiao J.Y."/>
            <person name="Muok A.R."/>
            <person name="Liu L."/>
            <person name="Xian W.D."/>
            <person name="Zhi X.Y."/>
            <person name="Li M.M."/>
            <person name="Silva L.P."/>
            <person name="Bowen B.P."/>
            <person name="Louie K."/>
            <person name="Briegel A."/>
            <person name="Pett-Ridge J."/>
            <person name="Weber P.K."/>
            <person name="Tocheva E.I."/>
            <person name="Woyke T."/>
            <person name="Northen T.R."/>
            <person name="Mayali X."/>
            <person name="Li W.J."/>
            <person name="Hedlund B.P."/>
        </authorList>
    </citation>
    <scope>NUCLEOTIDE SEQUENCE [LARGE SCALE GENOMIC DNA]</scope>
    <source>
        <strain evidence="2 3">YIM 72310</strain>
    </source>
</reference>
<evidence type="ECO:0000313" key="3">
    <source>
        <dbReference type="Proteomes" id="UP001212803"/>
    </source>
</evidence>
<evidence type="ECO:0000313" key="2">
    <source>
        <dbReference type="EMBL" id="WBL37247.1"/>
    </source>
</evidence>
<dbReference type="Proteomes" id="UP001212803">
    <property type="component" value="Chromosome"/>
</dbReference>
<gene>
    <name evidence="2" type="ORF">O0235_06670</name>
</gene>
<protein>
    <submittedName>
        <fullName evidence="2">Uncharacterized protein</fullName>
    </submittedName>
</protein>